<dbReference type="InterPro" id="IPR015797">
    <property type="entry name" value="NUDIX_hydrolase-like_dom_sf"/>
</dbReference>
<evidence type="ECO:0000259" key="5">
    <source>
        <dbReference type="PROSITE" id="PS51462"/>
    </source>
</evidence>
<dbReference type="PROSITE" id="PS51462">
    <property type="entry name" value="NUDIX"/>
    <property type="match status" value="1"/>
</dbReference>
<evidence type="ECO:0000256" key="1">
    <source>
        <dbReference type="ARBA" id="ARBA00001946"/>
    </source>
</evidence>
<comment type="cofactor">
    <cofactor evidence="1">
        <name>Mg(2+)</name>
        <dbReference type="ChEBI" id="CHEBI:18420"/>
    </cofactor>
</comment>
<dbReference type="GO" id="GO:0016787">
    <property type="term" value="F:hydrolase activity"/>
    <property type="evidence" value="ECO:0007669"/>
    <property type="project" value="UniProtKB-KW"/>
</dbReference>
<protein>
    <submittedName>
        <fullName evidence="6">ADP-ribose pyrophosphatase YjhB (NUDIX family)</fullName>
    </submittedName>
</protein>
<dbReference type="PRINTS" id="PR00502">
    <property type="entry name" value="NUDIXFAMILY"/>
</dbReference>
<name>A0A4R6VD80_9ACTN</name>
<dbReference type="SUPFAM" id="SSF55811">
    <property type="entry name" value="Nudix"/>
    <property type="match status" value="1"/>
</dbReference>
<keyword evidence="3 4" id="KW-0378">Hydrolase</keyword>
<dbReference type="RefSeq" id="WP_133739550.1">
    <property type="nucleotide sequence ID" value="NZ_SNYN01000001.1"/>
</dbReference>
<dbReference type="Proteomes" id="UP000295281">
    <property type="component" value="Unassembled WGS sequence"/>
</dbReference>
<dbReference type="OrthoDB" id="9814308at2"/>
<dbReference type="InterPro" id="IPR020476">
    <property type="entry name" value="Nudix_hydrolase"/>
</dbReference>
<dbReference type="EMBL" id="SNYN01000001">
    <property type="protein sequence ID" value="TDQ54947.1"/>
    <property type="molecule type" value="Genomic_DNA"/>
</dbReference>
<accession>A0A4R6VD80</accession>
<gene>
    <name evidence="6" type="ORF">EV190_101266</name>
</gene>
<dbReference type="PROSITE" id="PS00893">
    <property type="entry name" value="NUDIX_BOX"/>
    <property type="match status" value="1"/>
</dbReference>
<dbReference type="InterPro" id="IPR000086">
    <property type="entry name" value="NUDIX_hydrolase_dom"/>
</dbReference>
<proteinExistence type="inferred from homology"/>
<dbReference type="Pfam" id="PF00293">
    <property type="entry name" value="NUDIX"/>
    <property type="match status" value="1"/>
</dbReference>
<comment type="caution">
    <text evidence="6">The sequence shown here is derived from an EMBL/GenBank/DDBJ whole genome shotgun (WGS) entry which is preliminary data.</text>
</comment>
<organism evidence="6 7">
    <name type="scientific">Actinorugispora endophytica</name>
    <dbReference type="NCBI Taxonomy" id="1605990"/>
    <lineage>
        <taxon>Bacteria</taxon>
        <taxon>Bacillati</taxon>
        <taxon>Actinomycetota</taxon>
        <taxon>Actinomycetes</taxon>
        <taxon>Streptosporangiales</taxon>
        <taxon>Nocardiopsidaceae</taxon>
        <taxon>Actinorugispora</taxon>
    </lineage>
</organism>
<evidence type="ECO:0000313" key="6">
    <source>
        <dbReference type="EMBL" id="TDQ54947.1"/>
    </source>
</evidence>
<dbReference type="PANTHER" id="PTHR43046">
    <property type="entry name" value="GDP-MANNOSE MANNOSYL HYDROLASE"/>
    <property type="match status" value="1"/>
</dbReference>
<evidence type="ECO:0000256" key="2">
    <source>
        <dbReference type="ARBA" id="ARBA00005582"/>
    </source>
</evidence>
<dbReference type="InterPro" id="IPR020084">
    <property type="entry name" value="NUDIX_hydrolase_CS"/>
</dbReference>
<reference evidence="6 7" key="1">
    <citation type="submission" date="2019-03" db="EMBL/GenBank/DDBJ databases">
        <title>Genomic Encyclopedia of Type Strains, Phase IV (KMG-IV): sequencing the most valuable type-strain genomes for metagenomic binning, comparative biology and taxonomic classification.</title>
        <authorList>
            <person name="Goeker M."/>
        </authorList>
    </citation>
    <scope>NUCLEOTIDE SEQUENCE [LARGE SCALE GENOMIC DNA]</scope>
    <source>
        <strain evidence="6 7">DSM 46770</strain>
    </source>
</reference>
<comment type="similarity">
    <text evidence="2 4">Belongs to the Nudix hydrolase family.</text>
</comment>
<evidence type="ECO:0000313" key="7">
    <source>
        <dbReference type="Proteomes" id="UP000295281"/>
    </source>
</evidence>
<evidence type="ECO:0000256" key="4">
    <source>
        <dbReference type="RuleBase" id="RU003476"/>
    </source>
</evidence>
<dbReference type="CDD" id="cd18879">
    <property type="entry name" value="NUDIX_Hydrolase"/>
    <property type="match status" value="1"/>
</dbReference>
<feature type="domain" description="Nudix hydrolase" evidence="5">
    <location>
        <begin position="19"/>
        <end position="150"/>
    </location>
</feature>
<sequence length="172" mass="19254">MSTPPFILELREHVGHRLLCLIGVTAVVIDTDERILLHRRADDGRWSTPGGIVEPGEQPAAALVREIEEETDLRVLPEALVSAVMEAPHTYPNQDRVQFLDLTFRCRPVSGSARVNDDESLDVRWFDYSDLPAMDERIMRRIDHAREGAVGWFDPHSTGPWTPGVSPLPPAA</sequence>
<dbReference type="Gene3D" id="3.90.79.10">
    <property type="entry name" value="Nucleoside Triphosphate Pyrophosphohydrolase"/>
    <property type="match status" value="1"/>
</dbReference>
<dbReference type="PANTHER" id="PTHR43046:SF16">
    <property type="entry name" value="ADP-RIBOSE PYROPHOSPHATASE YJHB-RELATED"/>
    <property type="match status" value="1"/>
</dbReference>
<keyword evidence="7" id="KW-1185">Reference proteome</keyword>
<dbReference type="AlphaFoldDB" id="A0A4R6VD80"/>
<evidence type="ECO:0000256" key="3">
    <source>
        <dbReference type="ARBA" id="ARBA00022801"/>
    </source>
</evidence>